<feature type="region of interest" description="Disordered" evidence="1">
    <location>
        <begin position="32"/>
        <end position="67"/>
    </location>
</feature>
<dbReference type="Proteomes" id="UP000245783">
    <property type="component" value="Unassembled WGS sequence"/>
</dbReference>
<protein>
    <submittedName>
        <fullName evidence="2">Uncharacterized protein</fullName>
    </submittedName>
</protein>
<keyword evidence="3" id="KW-1185">Reference proteome</keyword>
<feature type="non-terminal residue" evidence="2">
    <location>
        <position position="80"/>
    </location>
</feature>
<feature type="compositionally biased region" description="Polar residues" evidence="1">
    <location>
        <begin position="52"/>
        <end position="67"/>
    </location>
</feature>
<name>A0A316WAF8_9BASI</name>
<gene>
    <name evidence="2" type="ORF">IE81DRAFT_320014</name>
</gene>
<dbReference type="GeneID" id="37034763"/>
<reference evidence="2 3" key="1">
    <citation type="journal article" date="2018" name="Mol. Biol. Evol.">
        <title>Broad Genomic Sampling Reveals a Smut Pathogenic Ancestry of the Fungal Clade Ustilaginomycotina.</title>
        <authorList>
            <person name="Kijpornyongpan T."/>
            <person name="Mondo S.J."/>
            <person name="Barry K."/>
            <person name="Sandor L."/>
            <person name="Lee J."/>
            <person name="Lipzen A."/>
            <person name="Pangilinan J."/>
            <person name="LaButti K."/>
            <person name="Hainaut M."/>
            <person name="Henrissat B."/>
            <person name="Grigoriev I.V."/>
            <person name="Spatafora J.W."/>
            <person name="Aime M.C."/>
        </authorList>
    </citation>
    <scope>NUCLEOTIDE SEQUENCE [LARGE SCALE GENOMIC DNA]</scope>
    <source>
        <strain evidence="2 3">MCA 4658</strain>
    </source>
</reference>
<dbReference type="AlphaFoldDB" id="A0A316WAF8"/>
<dbReference type="RefSeq" id="XP_025372871.1">
    <property type="nucleotide sequence ID" value="XM_025512893.1"/>
</dbReference>
<organism evidence="2 3">
    <name type="scientific">Ceraceosorus guamensis</name>
    <dbReference type="NCBI Taxonomy" id="1522189"/>
    <lineage>
        <taxon>Eukaryota</taxon>
        <taxon>Fungi</taxon>
        <taxon>Dikarya</taxon>
        <taxon>Basidiomycota</taxon>
        <taxon>Ustilaginomycotina</taxon>
        <taxon>Exobasidiomycetes</taxon>
        <taxon>Ceraceosorales</taxon>
        <taxon>Ceraceosoraceae</taxon>
        <taxon>Ceraceosorus</taxon>
    </lineage>
</organism>
<evidence type="ECO:0000256" key="1">
    <source>
        <dbReference type="SAM" id="MobiDB-lite"/>
    </source>
</evidence>
<proteinExistence type="predicted"/>
<dbReference type="EMBL" id="KZ819354">
    <property type="protein sequence ID" value="PWN45711.1"/>
    <property type="molecule type" value="Genomic_DNA"/>
</dbReference>
<evidence type="ECO:0000313" key="3">
    <source>
        <dbReference type="Proteomes" id="UP000245783"/>
    </source>
</evidence>
<evidence type="ECO:0000313" key="2">
    <source>
        <dbReference type="EMBL" id="PWN45711.1"/>
    </source>
</evidence>
<sequence length="80" mass="8762">MTSQAGTNQFDQAAATRFLASRWDTLQNAISDPSLIQADRPEVLKDKPPVSNRGSTANPKQDSNNFLNQVWKAAGYQKGP</sequence>
<feature type="compositionally biased region" description="Basic and acidic residues" evidence="1">
    <location>
        <begin position="39"/>
        <end position="48"/>
    </location>
</feature>
<dbReference type="InParanoid" id="A0A316WAF8"/>
<accession>A0A316WAF8</accession>